<name>A0AC34GNU9_9BILA</name>
<dbReference type="WBParaSite" id="ES5_v2.g524.t1">
    <property type="protein sequence ID" value="ES5_v2.g524.t1"/>
    <property type="gene ID" value="ES5_v2.g524"/>
</dbReference>
<protein>
    <submittedName>
        <fullName evidence="2">Uncharacterized protein</fullName>
    </submittedName>
</protein>
<evidence type="ECO:0000313" key="2">
    <source>
        <dbReference type="WBParaSite" id="ES5_v2.g524.t1"/>
    </source>
</evidence>
<organism evidence="1 2">
    <name type="scientific">Panagrolaimus sp. ES5</name>
    <dbReference type="NCBI Taxonomy" id="591445"/>
    <lineage>
        <taxon>Eukaryota</taxon>
        <taxon>Metazoa</taxon>
        <taxon>Ecdysozoa</taxon>
        <taxon>Nematoda</taxon>
        <taxon>Chromadorea</taxon>
        <taxon>Rhabditida</taxon>
        <taxon>Tylenchina</taxon>
        <taxon>Panagrolaimomorpha</taxon>
        <taxon>Panagrolaimoidea</taxon>
        <taxon>Panagrolaimidae</taxon>
        <taxon>Panagrolaimus</taxon>
    </lineage>
</organism>
<evidence type="ECO:0000313" key="1">
    <source>
        <dbReference type="Proteomes" id="UP000887579"/>
    </source>
</evidence>
<dbReference type="Proteomes" id="UP000887579">
    <property type="component" value="Unplaced"/>
</dbReference>
<sequence>MDNRTWNLIVERLSRRALKKLDKEEFDDFLLQAHISGKAEVLTRVLTSKKKKNRYIRLLDTCYKNAKAENCIPLEEKFLQKVPLEDLPDLIEAEALKYGVNISISSFPSYRAKLMNDLKLLFQRGDLAAFEQSSIELLQRPNGMFAYKVEFINLLVDNPKYACCWAKFINLKRRVPKFVRKVRKEYQKDAEAFIRRMNGDPSSDNDAYEIENYTVFGKQYEVVIVSNNSALQEFVQEYLIDSTPDILGIDIESNPIDNKIALIQLATKDWCCIIDGISENPISDFNFN</sequence>
<accession>A0AC34GNU9</accession>
<proteinExistence type="predicted"/>
<reference evidence="2" key="1">
    <citation type="submission" date="2022-11" db="UniProtKB">
        <authorList>
            <consortium name="WormBaseParasite"/>
        </authorList>
    </citation>
    <scope>IDENTIFICATION</scope>
</reference>